<name>A0A835IS56_9MAGN</name>
<dbReference type="AlphaFoldDB" id="A0A835IS56"/>
<feature type="region of interest" description="Disordered" evidence="1">
    <location>
        <begin position="1"/>
        <end position="35"/>
    </location>
</feature>
<protein>
    <submittedName>
        <fullName evidence="2">Uncharacterized protein</fullName>
    </submittedName>
</protein>
<evidence type="ECO:0000313" key="2">
    <source>
        <dbReference type="EMBL" id="KAF9621287.1"/>
    </source>
</evidence>
<gene>
    <name evidence="2" type="ORF">IFM89_018504</name>
</gene>
<proteinExistence type="predicted"/>
<evidence type="ECO:0000313" key="3">
    <source>
        <dbReference type="Proteomes" id="UP000631114"/>
    </source>
</evidence>
<reference evidence="2 3" key="1">
    <citation type="submission" date="2020-10" db="EMBL/GenBank/DDBJ databases">
        <title>The Coptis chinensis genome and diversification of protoberbering-type alkaloids.</title>
        <authorList>
            <person name="Wang B."/>
            <person name="Shu S."/>
            <person name="Song C."/>
            <person name="Liu Y."/>
        </authorList>
    </citation>
    <scope>NUCLEOTIDE SEQUENCE [LARGE SCALE GENOMIC DNA]</scope>
    <source>
        <strain evidence="2">HL-2020</strain>
        <tissue evidence="2">Leaf</tissue>
    </source>
</reference>
<sequence length="88" mass="10256">MGEPNHANVRPILGVSTPLGCNDNRPKPPPLPPKINSRSNYHKRFLVPSYVSRDFKNAWNRLFKEGYETLMFMLSQRINFYPRSLCHP</sequence>
<keyword evidence="3" id="KW-1185">Reference proteome</keyword>
<accession>A0A835IS56</accession>
<dbReference type="EMBL" id="JADFTS010000002">
    <property type="protein sequence ID" value="KAF9621287.1"/>
    <property type="molecule type" value="Genomic_DNA"/>
</dbReference>
<evidence type="ECO:0000256" key="1">
    <source>
        <dbReference type="SAM" id="MobiDB-lite"/>
    </source>
</evidence>
<organism evidence="2 3">
    <name type="scientific">Coptis chinensis</name>
    <dbReference type="NCBI Taxonomy" id="261450"/>
    <lineage>
        <taxon>Eukaryota</taxon>
        <taxon>Viridiplantae</taxon>
        <taxon>Streptophyta</taxon>
        <taxon>Embryophyta</taxon>
        <taxon>Tracheophyta</taxon>
        <taxon>Spermatophyta</taxon>
        <taxon>Magnoliopsida</taxon>
        <taxon>Ranunculales</taxon>
        <taxon>Ranunculaceae</taxon>
        <taxon>Coptidoideae</taxon>
        <taxon>Coptis</taxon>
    </lineage>
</organism>
<dbReference type="Proteomes" id="UP000631114">
    <property type="component" value="Unassembled WGS sequence"/>
</dbReference>
<comment type="caution">
    <text evidence="2">The sequence shown here is derived from an EMBL/GenBank/DDBJ whole genome shotgun (WGS) entry which is preliminary data.</text>
</comment>